<dbReference type="InterPro" id="IPR036188">
    <property type="entry name" value="FAD/NAD-bd_sf"/>
</dbReference>
<dbReference type="PANTHER" id="PTHR43498">
    <property type="entry name" value="FERREDOXIN:COB-COM HETERODISULFIDE REDUCTASE SUBUNIT A"/>
    <property type="match status" value="1"/>
</dbReference>
<evidence type="ECO:0000313" key="7">
    <source>
        <dbReference type="Proteomes" id="UP000481252"/>
    </source>
</evidence>
<dbReference type="GO" id="GO:0051539">
    <property type="term" value="F:4 iron, 4 sulfur cluster binding"/>
    <property type="evidence" value="ECO:0007669"/>
    <property type="project" value="UniProtKB-KW"/>
</dbReference>
<name>A0A7C9R4P7_9HYPH</name>
<dbReference type="PANTHER" id="PTHR43498:SF1">
    <property type="entry name" value="COB--COM HETERODISULFIDE REDUCTASE IRON-SULFUR SUBUNIT A"/>
    <property type="match status" value="1"/>
</dbReference>
<protein>
    <submittedName>
        <fullName evidence="6">FAD-dependent oxidoreductase</fullName>
    </submittedName>
</protein>
<organism evidence="6 7">
    <name type="scientific">Mesorhizobium zhangyense</name>
    <dbReference type="NCBI Taxonomy" id="1776730"/>
    <lineage>
        <taxon>Bacteria</taxon>
        <taxon>Pseudomonadati</taxon>
        <taxon>Pseudomonadota</taxon>
        <taxon>Alphaproteobacteria</taxon>
        <taxon>Hyphomicrobiales</taxon>
        <taxon>Phyllobacteriaceae</taxon>
        <taxon>Mesorhizobium</taxon>
    </lineage>
</organism>
<sequence length="463" mass="49509">MLQTERTYAYSSHIPELDEVDVLVIGGGPSGISAAIAAARLGVRVRLIERYGFLGGNLTAGLVGPCMTSYSLDGSEQLIRGVFEEFVQNMMEVGGAMHPSKVPAGSPYSGFIVYGHDKVTPFEPEAAKIVAQRMCVEAGVDLLLHTMVVDAIVDDPDIANPRVLGVVCAGKGGLRAARARIVVDCSADGDVAHYAGVHTRHGRDSDGLAQPQTLFFRVQNVDDAIVEAYVAAHPDDFRPYASIVAAATAAGRFPAPRRGIGLYKTMEPGVWRINTGRVLKLNGADAGDLTKAEMQGREQTMALLRFFREELPGFENAELRDTATQIGVRETRRIEGDYELTLDDLRSGRAFDDVVALCGYPLDIHDPAGSGGGTAEALPTANVYQIPYRVMVPRRHDGLLVSGRAVSATHEALSAIRVMPPCFALGQAAGVAAALSIGNRGTPRHVDYADIRRELLAQGAYLG</sequence>
<gene>
    <name evidence="6" type="ORF">G6N74_02365</name>
</gene>
<dbReference type="PRINTS" id="PR00420">
    <property type="entry name" value="RNGMNOXGNASE"/>
</dbReference>
<dbReference type="Pfam" id="PF12831">
    <property type="entry name" value="FAD_oxidored"/>
    <property type="match status" value="1"/>
</dbReference>
<evidence type="ECO:0000256" key="4">
    <source>
        <dbReference type="ARBA" id="ARBA00023004"/>
    </source>
</evidence>
<dbReference type="AlphaFoldDB" id="A0A7C9R4P7"/>
<dbReference type="Proteomes" id="UP000481252">
    <property type="component" value="Unassembled WGS sequence"/>
</dbReference>
<proteinExistence type="predicted"/>
<dbReference type="EMBL" id="JAAKZG010000001">
    <property type="protein sequence ID" value="NGN39899.1"/>
    <property type="molecule type" value="Genomic_DNA"/>
</dbReference>
<dbReference type="SUPFAM" id="SSF51905">
    <property type="entry name" value="FAD/NAD(P)-binding domain"/>
    <property type="match status" value="1"/>
</dbReference>
<comment type="caution">
    <text evidence="6">The sequence shown here is derived from an EMBL/GenBank/DDBJ whole genome shotgun (WGS) entry which is preliminary data.</text>
</comment>
<dbReference type="GO" id="GO:0016491">
    <property type="term" value="F:oxidoreductase activity"/>
    <property type="evidence" value="ECO:0007669"/>
    <property type="project" value="UniProtKB-KW"/>
</dbReference>
<evidence type="ECO:0000256" key="1">
    <source>
        <dbReference type="ARBA" id="ARBA00022485"/>
    </source>
</evidence>
<reference evidence="6 7" key="1">
    <citation type="submission" date="2020-02" db="EMBL/GenBank/DDBJ databases">
        <title>Genome sequence of the type strain CGMCC 1.15528 of Mesorhizobium zhangyense.</title>
        <authorList>
            <person name="Gao J."/>
            <person name="Sun J."/>
        </authorList>
    </citation>
    <scope>NUCLEOTIDE SEQUENCE [LARGE SCALE GENOMIC DNA]</scope>
    <source>
        <strain evidence="6 7">CGMCC 1.15528</strain>
    </source>
</reference>
<evidence type="ECO:0000256" key="2">
    <source>
        <dbReference type="ARBA" id="ARBA00022723"/>
    </source>
</evidence>
<evidence type="ECO:0000313" key="6">
    <source>
        <dbReference type="EMBL" id="NGN39899.1"/>
    </source>
</evidence>
<keyword evidence="4" id="KW-0408">Iron</keyword>
<dbReference type="Gene3D" id="3.50.50.60">
    <property type="entry name" value="FAD/NAD(P)-binding domain"/>
    <property type="match status" value="1"/>
</dbReference>
<keyword evidence="7" id="KW-1185">Reference proteome</keyword>
<keyword evidence="2" id="KW-0479">Metal-binding</keyword>
<keyword evidence="1" id="KW-0004">4Fe-4S</keyword>
<evidence type="ECO:0000256" key="5">
    <source>
        <dbReference type="ARBA" id="ARBA00023014"/>
    </source>
</evidence>
<accession>A0A7C9R4P7</accession>
<keyword evidence="5" id="KW-0411">Iron-sulfur</keyword>
<keyword evidence="3" id="KW-0560">Oxidoreductase</keyword>
<dbReference type="InterPro" id="IPR039650">
    <property type="entry name" value="HdrA-like"/>
</dbReference>
<dbReference type="GO" id="GO:0046872">
    <property type="term" value="F:metal ion binding"/>
    <property type="evidence" value="ECO:0007669"/>
    <property type="project" value="UniProtKB-KW"/>
</dbReference>
<dbReference type="RefSeq" id="WP_165113793.1">
    <property type="nucleotide sequence ID" value="NZ_JAAKZG010000001.1"/>
</dbReference>
<evidence type="ECO:0000256" key="3">
    <source>
        <dbReference type="ARBA" id="ARBA00023002"/>
    </source>
</evidence>